<sequence length="415" mass="47337">MTAVTEQIANSSAIPAWSGFVYQGKVALYHAIRLLVQGNSNAHYLKVETLEDFVIYANNHEVISLHQVKTMRSGYRSAYETALKQASKVVDRCNSRWFHVSVELDDVSDREANAAECEYLVQFYTYHDGRRYVETGSIDTRLTEIVTQYLGSSELEITSQLVEHKLAKLQMLLAARVNLAHHRNQHGEMTKFEAANSIPVYFSEIEECLYSEAIQDDDYDAILFKFRKTLLDRTDSLLDANQADYSLDLNDLCRCRHVIAGMEIERLTRLYYSKVPNQKCISLNGFSVNTVDIYLDIIAEIQGIRTANDLPHYFKSHLGTFLPTAMQFKRTNKRLNINDIQDNISGMRGNPVVQDVLYDYENLIVEMNSSPFKLSDQSISVGRFTDISEADKNRLTKINNVRFVSVSDASSEIND</sequence>
<dbReference type="AlphaFoldDB" id="A0A128EZS4"/>
<dbReference type="Proteomes" id="UP000073601">
    <property type="component" value="Unassembled WGS sequence"/>
</dbReference>
<evidence type="ECO:0000313" key="2">
    <source>
        <dbReference type="EMBL" id="CZF79650.1"/>
    </source>
</evidence>
<dbReference type="RefSeq" id="WP_062706560.1">
    <property type="nucleotide sequence ID" value="NZ_CAWRCI010000007.1"/>
</dbReference>
<protein>
    <recommendedName>
        <fullName evidence="1">ABC-three component systems C-terminal domain-containing protein</fullName>
    </recommendedName>
</protein>
<dbReference type="OrthoDB" id="9149748at2"/>
<name>A0A128EZS4_9GAMM</name>
<organism evidence="2 3">
    <name type="scientific">Grimontia marina</name>
    <dbReference type="NCBI Taxonomy" id="646534"/>
    <lineage>
        <taxon>Bacteria</taxon>
        <taxon>Pseudomonadati</taxon>
        <taxon>Pseudomonadota</taxon>
        <taxon>Gammaproteobacteria</taxon>
        <taxon>Vibrionales</taxon>
        <taxon>Vibrionaceae</taxon>
        <taxon>Grimontia</taxon>
    </lineage>
</organism>
<evidence type="ECO:0000313" key="3">
    <source>
        <dbReference type="Proteomes" id="UP000073601"/>
    </source>
</evidence>
<accession>A0A128EZS4</accession>
<proteinExistence type="predicted"/>
<dbReference type="InterPro" id="IPR046920">
    <property type="entry name" value="ABC-3C_CTD1"/>
</dbReference>
<gene>
    <name evidence="2" type="ORF">GMA8713_01064</name>
</gene>
<reference evidence="3" key="1">
    <citation type="submission" date="2016-02" db="EMBL/GenBank/DDBJ databases">
        <authorList>
            <person name="Rodrigo-Torres Lidia"/>
            <person name="Arahal R.David."/>
        </authorList>
    </citation>
    <scope>NUCLEOTIDE SEQUENCE [LARGE SCALE GENOMIC DNA]</scope>
    <source>
        <strain evidence="3">CECT 8713</strain>
    </source>
</reference>
<keyword evidence="3" id="KW-1185">Reference proteome</keyword>
<feature type="domain" description="ABC-three component systems C-terminal" evidence="1">
    <location>
        <begin position="121"/>
        <end position="366"/>
    </location>
</feature>
<evidence type="ECO:0000259" key="1">
    <source>
        <dbReference type="Pfam" id="PF20276"/>
    </source>
</evidence>
<dbReference type="EMBL" id="FIZY01000007">
    <property type="protein sequence ID" value="CZF79650.1"/>
    <property type="molecule type" value="Genomic_DNA"/>
</dbReference>
<dbReference type="Pfam" id="PF20276">
    <property type="entry name" value="CTD1"/>
    <property type="match status" value="1"/>
</dbReference>